<dbReference type="RefSeq" id="WP_136402166.1">
    <property type="nucleotide sequence ID" value="NZ_SSNZ01000002.1"/>
</dbReference>
<evidence type="ECO:0000313" key="3">
    <source>
        <dbReference type="Proteomes" id="UP000307507"/>
    </source>
</evidence>
<keyword evidence="3" id="KW-1185">Reference proteome</keyword>
<dbReference type="CDD" id="cd00038">
    <property type="entry name" value="CAP_ED"/>
    <property type="match status" value="1"/>
</dbReference>
<dbReference type="PROSITE" id="PS50042">
    <property type="entry name" value="CNMP_BINDING_3"/>
    <property type="match status" value="1"/>
</dbReference>
<feature type="domain" description="Cyclic nucleotide-binding" evidence="1">
    <location>
        <begin position="30"/>
        <end position="140"/>
    </location>
</feature>
<dbReference type="EMBL" id="SSNZ01000002">
    <property type="protein sequence ID" value="THF51179.1"/>
    <property type="molecule type" value="Genomic_DNA"/>
</dbReference>
<evidence type="ECO:0000313" key="2">
    <source>
        <dbReference type="EMBL" id="THF51179.1"/>
    </source>
</evidence>
<comment type="caution">
    <text evidence="2">The sequence shown here is derived from an EMBL/GenBank/DDBJ whole genome shotgun (WGS) entry which is preliminary data.</text>
</comment>
<evidence type="ECO:0000259" key="1">
    <source>
        <dbReference type="PROSITE" id="PS50042"/>
    </source>
</evidence>
<dbReference type="OrthoDB" id="663011at2"/>
<dbReference type="Proteomes" id="UP000307507">
    <property type="component" value="Unassembled WGS sequence"/>
</dbReference>
<gene>
    <name evidence="2" type="ORF">E6C50_05235</name>
</gene>
<dbReference type="SUPFAM" id="SSF51206">
    <property type="entry name" value="cAMP-binding domain-like"/>
    <property type="match status" value="1"/>
</dbReference>
<dbReference type="Gene3D" id="2.60.120.10">
    <property type="entry name" value="Jelly Rolls"/>
    <property type="match status" value="1"/>
</dbReference>
<dbReference type="AlphaFoldDB" id="A0A4S3ZZY4"/>
<accession>A0A4S3ZZY4</accession>
<reference evidence="2 3" key="1">
    <citation type="submission" date="2019-04" db="EMBL/GenBank/DDBJ databases">
        <title>Flavobacterium sp. nov. isolated from construction timber.</title>
        <authorList>
            <person name="Lin S.-Y."/>
            <person name="Chang C.-T."/>
            <person name="Young C.-C."/>
        </authorList>
    </citation>
    <scope>NUCLEOTIDE SEQUENCE [LARGE SCALE GENOMIC DNA]</scope>
    <source>
        <strain evidence="2 3">CC-CTC003</strain>
    </source>
</reference>
<protein>
    <submittedName>
        <fullName evidence="2">Crp/Fnr family transcriptional regulator</fullName>
    </submittedName>
</protein>
<dbReference type="InterPro" id="IPR018490">
    <property type="entry name" value="cNMP-bd_dom_sf"/>
</dbReference>
<dbReference type="InterPro" id="IPR000595">
    <property type="entry name" value="cNMP-bd_dom"/>
</dbReference>
<dbReference type="InterPro" id="IPR014710">
    <property type="entry name" value="RmlC-like_jellyroll"/>
</dbReference>
<organism evidence="2 3">
    <name type="scientific">Flavobacterium supellecticarium</name>
    <dbReference type="NCBI Taxonomy" id="2565924"/>
    <lineage>
        <taxon>Bacteria</taxon>
        <taxon>Pseudomonadati</taxon>
        <taxon>Bacteroidota</taxon>
        <taxon>Flavobacteriia</taxon>
        <taxon>Flavobacteriales</taxon>
        <taxon>Flavobacteriaceae</taxon>
        <taxon>Flavobacterium</taxon>
    </lineage>
</organism>
<dbReference type="Pfam" id="PF00027">
    <property type="entry name" value="cNMP_binding"/>
    <property type="match status" value="1"/>
</dbReference>
<name>A0A4S3ZZY4_9FLAO</name>
<proteinExistence type="predicted"/>
<sequence>MENTPNHMPVSSFRSNLESTAILIPESIALLEALCHESSIPKNSSLLTAGSIPKHYYYVAKGLFAYYFLTDNGEKVIKKFFPENTFIASASALLTQTPGHFSIEALEDSVVLSIPADRFKALVAERHDIALFYINYLEKNWVIEKEMLEISSKSDDAKVRYATFLTSYATILPRLKQHHIASFLGITPTQLSRIKPKP</sequence>